<dbReference type="NCBIfam" id="TIGR00217">
    <property type="entry name" value="malQ"/>
    <property type="match status" value="1"/>
</dbReference>
<protein>
    <recommendedName>
        <fullName evidence="4 10">4-alpha-glucanotransferase</fullName>
        <ecNumber evidence="3 10">2.4.1.25</ecNumber>
    </recommendedName>
    <alternativeName>
        <fullName evidence="8 10">Amylomaltase</fullName>
    </alternativeName>
    <alternativeName>
        <fullName evidence="9 10">Disproportionating enzyme</fullName>
    </alternativeName>
</protein>
<dbReference type="PANTHER" id="PTHR32438:SF5">
    <property type="entry name" value="4-ALPHA-GLUCANOTRANSFERASE DPE1, CHLOROPLASTIC_AMYLOPLASTIC"/>
    <property type="match status" value="1"/>
</dbReference>
<dbReference type="EC" id="2.4.1.25" evidence="3 10"/>
<dbReference type="GeneID" id="84800815"/>
<reference evidence="11 12" key="1">
    <citation type="submission" date="2010-08" db="EMBL/GenBank/DDBJ databases">
        <authorList>
            <person name="Harkins D.M."/>
            <person name="Madupu R."/>
            <person name="Durkin A.S."/>
            <person name="Torralba M."/>
            <person name="Methe B."/>
            <person name="Sutton G.G."/>
            <person name="Nelson K.E."/>
        </authorList>
    </citation>
    <scope>NUCLEOTIDE SEQUENCE [LARGE SCALE GENOMIC DNA]</scope>
    <source>
        <strain evidence="11 12">DSM 17678</strain>
    </source>
</reference>
<evidence type="ECO:0000256" key="3">
    <source>
        <dbReference type="ARBA" id="ARBA00012560"/>
    </source>
</evidence>
<evidence type="ECO:0000256" key="10">
    <source>
        <dbReference type="RuleBase" id="RU361207"/>
    </source>
</evidence>
<evidence type="ECO:0000256" key="1">
    <source>
        <dbReference type="ARBA" id="ARBA00000439"/>
    </source>
</evidence>
<evidence type="ECO:0000256" key="2">
    <source>
        <dbReference type="ARBA" id="ARBA00005684"/>
    </source>
</evidence>
<dbReference type="GO" id="GO:0004134">
    <property type="term" value="F:4-alpha-glucanotransferase activity"/>
    <property type="evidence" value="ECO:0007669"/>
    <property type="project" value="UniProtKB-EC"/>
</dbReference>
<evidence type="ECO:0000256" key="4">
    <source>
        <dbReference type="ARBA" id="ARBA00020295"/>
    </source>
</evidence>
<comment type="caution">
    <text evidence="11">The sequence shown here is derived from an EMBL/GenBank/DDBJ whole genome shotgun (WGS) entry which is preliminary data.</text>
</comment>
<dbReference type="STRING" id="596315.HMPREF0634_0470"/>
<keyword evidence="6 10" id="KW-0808">Transferase</keyword>
<dbReference type="Pfam" id="PF02446">
    <property type="entry name" value="Glyco_hydro_77"/>
    <property type="match status" value="1"/>
</dbReference>
<gene>
    <name evidence="11" type="primary">malQ</name>
    <name evidence="11" type="ORF">HMPREF0634_0470</name>
</gene>
<evidence type="ECO:0000256" key="8">
    <source>
        <dbReference type="ARBA" id="ARBA00031423"/>
    </source>
</evidence>
<keyword evidence="12" id="KW-1185">Reference proteome</keyword>
<comment type="catalytic activity">
    <reaction evidence="1 10">
        <text>Transfers a segment of a (1-&gt;4)-alpha-D-glucan to a new position in an acceptor, which may be glucose or a (1-&gt;4)-alpha-D-glucan.</text>
        <dbReference type="EC" id="2.4.1.25"/>
    </reaction>
</comment>
<dbReference type="GO" id="GO:0005975">
    <property type="term" value="P:carbohydrate metabolic process"/>
    <property type="evidence" value="ECO:0007669"/>
    <property type="project" value="InterPro"/>
</dbReference>
<dbReference type="AlphaFoldDB" id="E0E3H6"/>
<evidence type="ECO:0000256" key="9">
    <source>
        <dbReference type="ARBA" id="ARBA00031501"/>
    </source>
</evidence>
<evidence type="ECO:0000313" key="11">
    <source>
        <dbReference type="EMBL" id="EFM64525.1"/>
    </source>
</evidence>
<dbReference type="PANTHER" id="PTHR32438">
    <property type="entry name" value="4-ALPHA-GLUCANOTRANSFERASE DPE1, CHLOROPLASTIC/AMYLOPLASTIC"/>
    <property type="match status" value="1"/>
</dbReference>
<sequence>MTNTRKAGILLPVFSLPSRFGIGSLGQASYEFVDLLARTGQSVWQILPLTATAQDEGYSPYKSASAFSGNYDLIDIDQLVEKGLLDWNFINSVDQSPYHADPRYIDYGKARALKMIFFREAFKNFNPDQDQAYKDFKKENAFWLDDFAMYMALKEANGEKPYWEWPNPKNEANPNTVDFHCFLQYLFFDQWHRLKNYANDRGIEIFGDMPIYVSRDSSDFYYNRDMFLTDEKGEPNKISGVPPDEFSATGQVWGNPLYDWDYLKDNKFDWWIKRIKKSLELYDIVRIDHFRGLESFYCIDPLTKDAMNGQWVKAPGKELFDQVNLEIKDAKIIAEDLGIITDEVRELLEYTGFPGMKIVQFGFSSDASNLNLPHNYTKNSVAYTGTHDNNSLAEWLKTCSYGEFSYAEAYLRMSAYDRYTESLIRAVMMSNSDLAIIPLQDWYDFEGWSRLNTPGIDDGNWVFRMLPHEMHNRDLEGYISYITGLYGRYKNR</sequence>
<dbReference type="eggNOG" id="COG1640">
    <property type="taxonomic scope" value="Bacteria"/>
</dbReference>
<dbReference type="InterPro" id="IPR017853">
    <property type="entry name" value="GH"/>
</dbReference>
<evidence type="ECO:0000256" key="5">
    <source>
        <dbReference type="ARBA" id="ARBA00022676"/>
    </source>
</evidence>
<dbReference type="OrthoDB" id="9811841at2"/>
<evidence type="ECO:0000313" key="12">
    <source>
        <dbReference type="Proteomes" id="UP000003244"/>
    </source>
</evidence>
<evidence type="ECO:0000256" key="6">
    <source>
        <dbReference type="ARBA" id="ARBA00022679"/>
    </source>
</evidence>
<dbReference type="SUPFAM" id="SSF51445">
    <property type="entry name" value="(Trans)glycosidases"/>
    <property type="match status" value="1"/>
</dbReference>
<accession>E0E3H6</accession>
<proteinExistence type="inferred from homology"/>
<dbReference type="RefSeq" id="WP_007789821.1">
    <property type="nucleotide sequence ID" value="NZ_ADGQ01000057.1"/>
</dbReference>
<dbReference type="Gene3D" id="3.20.20.80">
    <property type="entry name" value="Glycosidases"/>
    <property type="match status" value="1"/>
</dbReference>
<dbReference type="NCBIfam" id="NF011080">
    <property type="entry name" value="PRK14508.1-3"/>
    <property type="match status" value="1"/>
</dbReference>
<organism evidence="11 12">
    <name type="scientific">Peptostreptococcus stomatis DSM 17678</name>
    <dbReference type="NCBI Taxonomy" id="596315"/>
    <lineage>
        <taxon>Bacteria</taxon>
        <taxon>Bacillati</taxon>
        <taxon>Bacillota</taxon>
        <taxon>Clostridia</taxon>
        <taxon>Peptostreptococcales</taxon>
        <taxon>Peptostreptococcaceae</taxon>
        <taxon>Peptostreptococcus</taxon>
    </lineage>
</organism>
<keyword evidence="5 10" id="KW-0328">Glycosyltransferase</keyword>
<evidence type="ECO:0000256" key="7">
    <source>
        <dbReference type="ARBA" id="ARBA00023277"/>
    </source>
</evidence>
<dbReference type="EMBL" id="ADGQ01000057">
    <property type="protein sequence ID" value="EFM64525.1"/>
    <property type="molecule type" value="Genomic_DNA"/>
</dbReference>
<name>E0E3H6_9FIRM</name>
<dbReference type="Proteomes" id="UP000003244">
    <property type="component" value="Unassembled WGS sequence"/>
</dbReference>
<dbReference type="InterPro" id="IPR003385">
    <property type="entry name" value="Glyco_hydro_77"/>
</dbReference>
<keyword evidence="7 10" id="KW-0119">Carbohydrate metabolism</keyword>
<comment type="similarity">
    <text evidence="2 10">Belongs to the disproportionating enzyme family.</text>
</comment>